<sequence>MIGNTILNYKIIALLGKGGMGSVYLAEHTLISNEKVAIKVINANMVNDFTRHLLHDEAMHLASLNHPNIVAFKNYHIDNEGNIYLIMEYAEGITLDNYINKVNGLIVEDRIYPLFAPILDAIGAAHNKKDEQHKNGILHCDIKPANIIITKEGVPKVLDFGIARIIKEKEDGEEDGDNLIMGTPSYMSPEQVKGEQLDARSDIYSLGVLLYQMLTGNAPYDTTTLTEQEINMKVVEEPLPRMRTYYKYISDKVQKIVDKATAKNPNDRYQTCEEFKKDLHRALYPWKPSKWTKLSVAAVIALLIGAGVYIWDYTRIKTYYYKDYTERWGVPEGIGELSSDEHSHSSRSYRFIYQKRRLLRVSHVNSLGNLIDDGESERNERPVDQTFSYTADGNIDHVTVKDRSGKILYLQSYNAKLNTMAFQYNDEHGTERVVSNQTVGYGRLLEQNTDTKGRISRWWLDYDENGYVTTIRYAGIDNSPVGDANGIYGRKYVRDDKGRPVEIHYIDVEGNPQPTKWGLGIKRFYYDEEDNWIKAVYQTVDGKPAFDDVDGISVYEMQY</sequence>
<reference evidence="10" key="2">
    <citation type="submission" date="2021-04" db="EMBL/GenBank/DDBJ databases">
        <authorList>
            <person name="Gilroy R."/>
        </authorList>
    </citation>
    <scope>NUCLEOTIDE SEQUENCE</scope>
    <source>
        <strain evidence="10">G3-2149</strain>
    </source>
</reference>
<evidence type="ECO:0000259" key="9">
    <source>
        <dbReference type="PROSITE" id="PS50011"/>
    </source>
</evidence>
<keyword evidence="3" id="KW-0808">Transferase</keyword>
<dbReference type="InterPro" id="IPR050660">
    <property type="entry name" value="NEK_Ser/Thr_kinase"/>
</dbReference>
<protein>
    <recommendedName>
        <fullName evidence="2">non-specific serine/threonine protein kinase</fullName>
        <ecNumber evidence="2">2.7.11.1</ecNumber>
    </recommendedName>
</protein>
<evidence type="ECO:0000256" key="1">
    <source>
        <dbReference type="ARBA" id="ARBA00010886"/>
    </source>
</evidence>
<keyword evidence="10" id="KW-0723">Serine/threonine-protein kinase</keyword>
<feature type="domain" description="Protein kinase" evidence="9">
    <location>
        <begin position="9"/>
        <end position="283"/>
    </location>
</feature>
<evidence type="ECO:0000256" key="3">
    <source>
        <dbReference type="ARBA" id="ARBA00022679"/>
    </source>
</evidence>
<proteinExistence type="inferred from homology"/>
<keyword evidence="8" id="KW-1133">Transmembrane helix</keyword>
<name>A0A9E2L7H6_9BACT</name>
<keyword evidence="8" id="KW-0812">Transmembrane</keyword>
<dbReference type="AlphaFoldDB" id="A0A9E2L7H6"/>
<evidence type="ECO:0000256" key="7">
    <source>
        <dbReference type="PROSITE-ProRule" id="PRU10141"/>
    </source>
</evidence>
<dbReference type="PANTHER" id="PTHR43671:SF13">
    <property type="entry name" value="SERINE_THREONINE-PROTEIN KINASE NEK2"/>
    <property type="match status" value="1"/>
</dbReference>
<accession>A0A9E2L7H6</accession>
<dbReference type="GO" id="GO:0004674">
    <property type="term" value="F:protein serine/threonine kinase activity"/>
    <property type="evidence" value="ECO:0007669"/>
    <property type="project" value="UniProtKB-KW"/>
</dbReference>
<keyword evidence="5 10" id="KW-0418">Kinase</keyword>
<feature type="binding site" evidence="7">
    <location>
        <position position="39"/>
    </location>
    <ligand>
        <name>ATP</name>
        <dbReference type="ChEBI" id="CHEBI:30616"/>
    </ligand>
</feature>
<dbReference type="PROSITE" id="PS50011">
    <property type="entry name" value="PROTEIN_KINASE_DOM"/>
    <property type="match status" value="1"/>
</dbReference>
<dbReference type="PANTHER" id="PTHR43671">
    <property type="entry name" value="SERINE/THREONINE-PROTEIN KINASE NEK"/>
    <property type="match status" value="1"/>
</dbReference>
<dbReference type="SUPFAM" id="SSF56112">
    <property type="entry name" value="Protein kinase-like (PK-like)"/>
    <property type="match status" value="1"/>
</dbReference>
<evidence type="ECO:0000256" key="5">
    <source>
        <dbReference type="ARBA" id="ARBA00022777"/>
    </source>
</evidence>
<dbReference type="PROSITE" id="PS00108">
    <property type="entry name" value="PROTEIN_KINASE_ST"/>
    <property type="match status" value="1"/>
</dbReference>
<evidence type="ECO:0000313" key="11">
    <source>
        <dbReference type="Proteomes" id="UP000823865"/>
    </source>
</evidence>
<evidence type="ECO:0000256" key="6">
    <source>
        <dbReference type="ARBA" id="ARBA00022840"/>
    </source>
</evidence>
<dbReference type="Proteomes" id="UP000823865">
    <property type="component" value="Unassembled WGS sequence"/>
</dbReference>
<dbReference type="Gene3D" id="1.10.510.10">
    <property type="entry name" value="Transferase(Phosphotransferase) domain 1"/>
    <property type="match status" value="1"/>
</dbReference>
<evidence type="ECO:0000313" key="10">
    <source>
        <dbReference type="EMBL" id="MBU3852938.1"/>
    </source>
</evidence>
<dbReference type="SMART" id="SM00220">
    <property type="entry name" value="S_TKc"/>
    <property type="match status" value="1"/>
</dbReference>
<dbReference type="EC" id="2.7.11.1" evidence="2"/>
<feature type="non-terminal residue" evidence="10">
    <location>
        <position position="559"/>
    </location>
</feature>
<keyword evidence="8" id="KW-0472">Membrane</keyword>
<comment type="similarity">
    <text evidence="1">Belongs to the protein kinase superfamily. NEK Ser/Thr protein kinase family. NIMA subfamily.</text>
</comment>
<dbReference type="InterPro" id="IPR008271">
    <property type="entry name" value="Ser/Thr_kinase_AS"/>
</dbReference>
<dbReference type="CDD" id="cd14014">
    <property type="entry name" value="STKc_PknB_like"/>
    <property type="match status" value="1"/>
</dbReference>
<evidence type="ECO:0000256" key="2">
    <source>
        <dbReference type="ARBA" id="ARBA00012513"/>
    </source>
</evidence>
<comment type="caution">
    <text evidence="10">The sequence shown here is derived from an EMBL/GenBank/DDBJ whole genome shotgun (WGS) entry which is preliminary data.</text>
</comment>
<organism evidence="10 11">
    <name type="scientific">Candidatus Paraprevotella stercoravium</name>
    <dbReference type="NCBI Taxonomy" id="2838725"/>
    <lineage>
        <taxon>Bacteria</taxon>
        <taxon>Pseudomonadati</taxon>
        <taxon>Bacteroidota</taxon>
        <taxon>Bacteroidia</taxon>
        <taxon>Bacteroidales</taxon>
        <taxon>Prevotellaceae</taxon>
        <taxon>Paraprevotella</taxon>
    </lineage>
</organism>
<dbReference type="Pfam" id="PF00069">
    <property type="entry name" value="Pkinase"/>
    <property type="match status" value="1"/>
</dbReference>
<evidence type="ECO:0000256" key="8">
    <source>
        <dbReference type="SAM" id="Phobius"/>
    </source>
</evidence>
<dbReference type="InterPro" id="IPR011009">
    <property type="entry name" value="Kinase-like_dom_sf"/>
</dbReference>
<dbReference type="InterPro" id="IPR000719">
    <property type="entry name" value="Prot_kinase_dom"/>
</dbReference>
<feature type="transmembrane region" description="Helical" evidence="8">
    <location>
        <begin position="291"/>
        <end position="311"/>
    </location>
</feature>
<dbReference type="InterPro" id="IPR017441">
    <property type="entry name" value="Protein_kinase_ATP_BS"/>
</dbReference>
<keyword evidence="4 7" id="KW-0547">Nucleotide-binding</keyword>
<dbReference type="GO" id="GO:0005524">
    <property type="term" value="F:ATP binding"/>
    <property type="evidence" value="ECO:0007669"/>
    <property type="project" value="UniProtKB-UniRule"/>
</dbReference>
<gene>
    <name evidence="10" type="ORF">H9789_03790</name>
</gene>
<evidence type="ECO:0000256" key="4">
    <source>
        <dbReference type="ARBA" id="ARBA00022741"/>
    </source>
</evidence>
<keyword evidence="6 7" id="KW-0067">ATP-binding</keyword>
<dbReference type="EMBL" id="JAHLFU010000071">
    <property type="protein sequence ID" value="MBU3852938.1"/>
    <property type="molecule type" value="Genomic_DNA"/>
</dbReference>
<dbReference type="PROSITE" id="PS00107">
    <property type="entry name" value="PROTEIN_KINASE_ATP"/>
    <property type="match status" value="1"/>
</dbReference>
<reference evidence="10" key="1">
    <citation type="journal article" date="2021" name="PeerJ">
        <title>Extensive microbial diversity within the chicken gut microbiome revealed by metagenomics and culture.</title>
        <authorList>
            <person name="Gilroy R."/>
            <person name="Ravi A."/>
            <person name="Getino M."/>
            <person name="Pursley I."/>
            <person name="Horton D.L."/>
            <person name="Alikhan N.F."/>
            <person name="Baker D."/>
            <person name="Gharbi K."/>
            <person name="Hall N."/>
            <person name="Watson M."/>
            <person name="Adriaenssens E.M."/>
            <person name="Foster-Nyarko E."/>
            <person name="Jarju S."/>
            <person name="Secka A."/>
            <person name="Antonio M."/>
            <person name="Oren A."/>
            <person name="Chaudhuri R.R."/>
            <person name="La Ragione R."/>
            <person name="Hildebrand F."/>
            <person name="Pallen M.J."/>
        </authorList>
    </citation>
    <scope>NUCLEOTIDE SEQUENCE</scope>
    <source>
        <strain evidence="10">G3-2149</strain>
    </source>
</reference>